<accession>A0AAN7H617</accession>
<gene>
    <name evidence="3" type="ORF">QBC38DRAFT_415</name>
</gene>
<evidence type="ECO:0000313" key="4">
    <source>
        <dbReference type="Proteomes" id="UP001301958"/>
    </source>
</evidence>
<keyword evidence="2" id="KW-0812">Transmembrane</keyword>
<dbReference type="AlphaFoldDB" id="A0AAN7H617"/>
<dbReference type="Proteomes" id="UP001301958">
    <property type="component" value="Unassembled WGS sequence"/>
</dbReference>
<feature type="transmembrane region" description="Helical" evidence="2">
    <location>
        <begin position="195"/>
        <end position="223"/>
    </location>
</feature>
<reference evidence="3" key="1">
    <citation type="journal article" date="2023" name="Mol. Phylogenet. Evol.">
        <title>Genome-scale phylogeny and comparative genomics of the fungal order Sordariales.</title>
        <authorList>
            <person name="Hensen N."/>
            <person name="Bonometti L."/>
            <person name="Westerberg I."/>
            <person name="Brannstrom I.O."/>
            <person name="Guillou S."/>
            <person name="Cros-Aarteil S."/>
            <person name="Calhoun S."/>
            <person name="Haridas S."/>
            <person name="Kuo A."/>
            <person name="Mondo S."/>
            <person name="Pangilinan J."/>
            <person name="Riley R."/>
            <person name="LaButti K."/>
            <person name="Andreopoulos B."/>
            <person name="Lipzen A."/>
            <person name="Chen C."/>
            <person name="Yan M."/>
            <person name="Daum C."/>
            <person name="Ng V."/>
            <person name="Clum A."/>
            <person name="Steindorff A."/>
            <person name="Ohm R.A."/>
            <person name="Martin F."/>
            <person name="Silar P."/>
            <person name="Natvig D.O."/>
            <person name="Lalanne C."/>
            <person name="Gautier V."/>
            <person name="Ament-Velasquez S.L."/>
            <person name="Kruys A."/>
            <person name="Hutchinson M.I."/>
            <person name="Powell A.J."/>
            <person name="Barry K."/>
            <person name="Miller A.N."/>
            <person name="Grigoriev I.V."/>
            <person name="Debuchy R."/>
            <person name="Gladieux P."/>
            <person name="Hiltunen Thoren M."/>
            <person name="Johannesson H."/>
        </authorList>
    </citation>
    <scope>NUCLEOTIDE SEQUENCE</scope>
    <source>
        <strain evidence="3">CBS 990.96</strain>
    </source>
</reference>
<sequence length="261" mass="28782">MASAAYTPLTGASESPSMPPKPSGSGLTPGIVYRPLSPTDLQSLDGNDEDVRGKWKFNVSLIPALRAIIAILTLSNIIFWIIRGVYGGEASLVFLCVWMFFILFWNSGILAGKLLASIRKRKTTIRTLPIIVCQIGDWGFVWNGDEENGVDKVSRRRRKEIPLAWICDIPFGVITIVIAAVGFERSRWWYTDSRLPAYALSLTIGSLETIVAAFSLFSFYGTVVLEAGVLIKKPTSPYQQIHLPDDRGDDDRRTAGISISA</sequence>
<reference evidence="3" key="2">
    <citation type="submission" date="2023-05" db="EMBL/GenBank/DDBJ databases">
        <authorList>
            <consortium name="Lawrence Berkeley National Laboratory"/>
            <person name="Steindorff A."/>
            <person name="Hensen N."/>
            <person name="Bonometti L."/>
            <person name="Westerberg I."/>
            <person name="Brannstrom I.O."/>
            <person name="Guillou S."/>
            <person name="Cros-Aarteil S."/>
            <person name="Calhoun S."/>
            <person name="Haridas S."/>
            <person name="Kuo A."/>
            <person name="Mondo S."/>
            <person name="Pangilinan J."/>
            <person name="Riley R."/>
            <person name="Labutti K."/>
            <person name="Andreopoulos B."/>
            <person name="Lipzen A."/>
            <person name="Chen C."/>
            <person name="Yanf M."/>
            <person name="Daum C."/>
            <person name="Ng V."/>
            <person name="Clum A."/>
            <person name="Ohm R."/>
            <person name="Martin F."/>
            <person name="Silar P."/>
            <person name="Natvig D."/>
            <person name="Lalanne C."/>
            <person name="Gautier V."/>
            <person name="Ament-Velasquez S.L."/>
            <person name="Kruys A."/>
            <person name="Hutchinson M.I."/>
            <person name="Powell A.J."/>
            <person name="Barry K."/>
            <person name="Miller A.N."/>
            <person name="Grigoriev I.V."/>
            <person name="Debuchy R."/>
            <person name="Gladieux P."/>
            <person name="Thoren M.H."/>
            <person name="Johannesson H."/>
        </authorList>
    </citation>
    <scope>NUCLEOTIDE SEQUENCE</scope>
    <source>
        <strain evidence="3">CBS 990.96</strain>
    </source>
</reference>
<feature type="transmembrane region" description="Helical" evidence="2">
    <location>
        <begin position="163"/>
        <end position="183"/>
    </location>
</feature>
<keyword evidence="2" id="KW-0472">Membrane</keyword>
<proteinExistence type="predicted"/>
<feature type="transmembrane region" description="Helical" evidence="2">
    <location>
        <begin position="92"/>
        <end position="116"/>
    </location>
</feature>
<protein>
    <submittedName>
        <fullName evidence="3">Uncharacterized protein</fullName>
    </submittedName>
</protein>
<dbReference type="EMBL" id="MU865287">
    <property type="protein sequence ID" value="KAK4232457.1"/>
    <property type="molecule type" value="Genomic_DNA"/>
</dbReference>
<feature type="transmembrane region" description="Helical" evidence="2">
    <location>
        <begin position="64"/>
        <end position="86"/>
    </location>
</feature>
<organism evidence="3 4">
    <name type="scientific">Podospora fimiseda</name>
    <dbReference type="NCBI Taxonomy" id="252190"/>
    <lineage>
        <taxon>Eukaryota</taxon>
        <taxon>Fungi</taxon>
        <taxon>Dikarya</taxon>
        <taxon>Ascomycota</taxon>
        <taxon>Pezizomycotina</taxon>
        <taxon>Sordariomycetes</taxon>
        <taxon>Sordariomycetidae</taxon>
        <taxon>Sordariales</taxon>
        <taxon>Podosporaceae</taxon>
        <taxon>Podospora</taxon>
    </lineage>
</organism>
<keyword evidence="2" id="KW-1133">Transmembrane helix</keyword>
<name>A0AAN7H617_9PEZI</name>
<evidence type="ECO:0000256" key="1">
    <source>
        <dbReference type="SAM" id="MobiDB-lite"/>
    </source>
</evidence>
<feature type="region of interest" description="Disordered" evidence="1">
    <location>
        <begin position="1"/>
        <end position="25"/>
    </location>
</feature>
<comment type="caution">
    <text evidence="3">The sequence shown here is derived from an EMBL/GenBank/DDBJ whole genome shotgun (WGS) entry which is preliminary data.</text>
</comment>
<evidence type="ECO:0000313" key="3">
    <source>
        <dbReference type="EMBL" id="KAK4232457.1"/>
    </source>
</evidence>
<keyword evidence="4" id="KW-1185">Reference proteome</keyword>
<evidence type="ECO:0000256" key="2">
    <source>
        <dbReference type="SAM" id="Phobius"/>
    </source>
</evidence>